<dbReference type="Proteomes" id="UP000007266">
    <property type="component" value="Linkage group 6"/>
</dbReference>
<keyword evidence="4" id="KW-0762">Sugar transport</keyword>
<dbReference type="PROSITE" id="PS50850">
    <property type="entry name" value="MFS"/>
    <property type="match status" value="1"/>
</dbReference>
<keyword evidence="12" id="KW-1185">Reference proteome</keyword>
<dbReference type="GO" id="GO:0016020">
    <property type="term" value="C:membrane"/>
    <property type="evidence" value="ECO:0000318"/>
    <property type="project" value="GO_Central"/>
</dbReference>
<dbReference type="Gene3D" id="3.80.10.10">
    <property type="entry name" value="Ribonuclease Inhibitor"/>
    <property type="match status" value="1"/>
</dbReference>
<evidence type="ECO:0000256" key="4">
    <source>
        <dbReference type="ARBA" id="ARBA00022597"/>
    </source>
</evidence>
<keyword evidence="8" id="KW-1133">Transmembrane helix</keyword>
<sequence length="937" mass="105323">MKCEEEGKKWPQFLVVFAATFVYLGTGVHTGWPAPSLPQLLSEAYPHKVTNDEASYITIIGHLGNICGGFLGNLLLDKIGRKKTILLISLPQIVSFLLIIASYEVMELLYLGRFIGGVAEGATFSFMPVYIAEVAQPEIRGSLGVFMSVMCVVGMLLANVIGSALTIKQSAEVYLIFPIIFVTVFYKMPESPYYLLMKNRKLEAESVLKFLRRKKSVSEELVKLTNDVNQQMSESGTFRDIFTIESNRKALLLVIVLRIFQQCTGVSAFSLYIQILLNEATQILAPHVGASILLLIQVLMSVLSSFFIDKWGRKPLLIFSSIGCFITLAFQTIFFAFKEYSNVDVSLVDWFPLILMRDVMTLASQEEGKKWPQFLAVFAATFVYLGTGVHTGWPAPSLPQLLSEAYPHKVTNDEASYITIIGHLGNICGGFLGNLLLDKIGRKKTILLISLPQILSFLLIIASYEVMELLYLGRFIGGVAEGATFSFMPVYIAEVAQPEIRGSLGTLMSVMRVSGMLLVNLIGSYLTIKQSAMIFLLFPIIFVTVFYKMPESPYYLLMKNRKLEAESVLKFLRRKKSVSEELVKLTNDVNRQMSESGTFRDIFRIESNRKALFLVGLLRIFQQCTGFSAFSSYVQILLSEATQTLAPHIGASILLLVQLFMAVLSSFFVDKWGRKPLLIFSTIGCFINLTLQTIFFAMKEYTNFEVSVIDWFPLVMMIIFMILYFSGLGVTVNIVTSEMFSASVKGKTISLVNATFAFGMLATTKFYQTTADNFGLTVPFSIFALLTLFAVIFDNFAHCNIDELKPHTFHQLTHIHDLHLDNNDLKTFPSDLFPESNNLRLLSVTHNHISRISSDAFRKLRALEELDLSGNKISEIKREVLAPLAKLRLLILRNNQIRYISNSTFPQLPLRKLSLIENRIDRLDPGAFANLTQLQEL</sequence>
<dbReference type="SUPFAM" id="SSF103473">
    <property type="entry name" value="MFS general substrate transporter"/>
    <property type="match status" value="2"/>
</dbReference>
<dbReference type="InParanoid" id="A0A139WG69"/>
<keyword evidence="7" id="KW-0677">Repeat</keyword>
<dbReference type="AlphaFoldDB" id="A0A139WG69"/>
<keyword evidence="6" id="KW-0812">Transmembrane</keyword>
<dbReference type="InterPro" id="IPR020846">
    <property type="entry name" value="MFS_dom"/>
</dbReference>
<dbReference type="PROSITE" id="PS00216">
    <property type="entry name" value="SUGAR_TRANSPORT_1"/>
    <property type="match status" value="1"/>
</dbReference>
<dbReference type="InterPro" id="IPR001611">
    <property type="entry name" value="Leu-rich_rpt"/>
</dbReference>
<dbReference type="SUPFAM" id="SSF52058">
    <property type="entry name" value="L domain-like"/>
    <property type="match status" value="1"/>
</dbReference>
<keyword evidence="9" id="KW-0472">Membrane</keyword>
<dbReference type="PANTHER" id="PTHR48021:SF46">
    <property type="entry name" value="MAJOR FACILITATOR SUPERFAMILY (MFS) PROFILE DOMAIN-CONTAINING PROTEIN"/>
    <property type="match status" value="1"/>
</dbReference>
<organism evidence="11 12">
    <name type="scientific">Tribolium castaneum</name>
    <name type="common">Red flour beetle</name>
    <dbReference type="NCBI Taxonomy" id="7070"/>
    <lineage>
        <taxon>Eukaryota</taxon>
        <taxon>Metazoa</taxon>
        <taxon>Ecdysozoa</taxon>
        <taxon>Arthropoda</taxon>
        <taxon>Hexapoda</taxon>
        <taxon>Insecta</taxon>
        <taxon>Pterygota</taxon>
        <taxon>Neoptera</taxon>
        <taxon>Endopterygota</taxon>
        <taxon>Coleoptera</taxon>
        <taxon>Polyphaga</taxon>
        <taxon>Cucujiformia</taxon>
        <taxon>Tenebrionidae</taxon>
        <taxon>Tenebrionidae incertae sedis</taxon>
        <taxon>Tribolium</taxon>
    </lineage>
</organism>
<evidence type="ECO:0000256" key="6">
    <source>
        <dbReference type="ARBA" id="ARBA00022692"/>
    </source>
</evidence>
<evidence type="ECO:0000256" key="9">
    <source>
        <dbReference type="ARBA" id="ARBA00023136"/>
    </source>
</evidence>
<dbReference type="FunFam" id="1.20.1250.20:FF:000129">
    <property type="entry name" value="Major Facilitator Superfamily (MFS)"/>
    <property type="match status" value="1"/>
</dbReference>
<dbReference type="InterPro" id="IPR032675">
    <property type="entry name" value="LRR_dom_sf"/>
</dbReference>
<reference evidence="11 12" key="1">
    <citation type="journal article" date="2008" name="Nature">
        <title>The genome of the model beetle and pest Tribolium castaneum.</title>
        <authorList>
            <consortium name="Tribolium Genome Sequencing Consortium"/>
            <person name="Richards S."/>
            <person name="Gibbs R.A."/>
            <person name="Weinstock G.M."/>
            <person name="Brown S.J."/>
            <person name="Denell R."/>
            <person name="Beeman R.W."/>
            <person name="Gibbs R."/>
            <person name="Beeman R.W."/>
            <person name="Brown S.J."/>
            <person name="Bucher G."/>
            <person name="Friedrich M."/>
            <person name="Grimmelikhuijzen C.J."/>
            <person name="Klingler M."/>
            <person name="Lorenzen M."/>
            <person name="Richards S."/>
            <person name="Roth S."/>
            <person name="Schroder R."/>
            <person name="Tautz D."/>
            <person name="Zdobnov E.M."/>
            <person name="Muzny D."/>
            <person name="Gibbs R.A."/>
            <person name="Weinstock G.M."/>
            <person name="Attaway T."/>
            <person name="Bell S."/>
            <person name="Buhay C.J."/>
            <person name="Chandrabose M.N."/>
            <person name="Chavez D."/>
            <person name="Clerk-Blankenburg K.P."/>
            <person name="Cree A."/>
            <person name="Dao M."/>
            <person name="Davis C."/>
            <person name="Chacko J."/>
            <person name="Dinh H."/>
            <person name="Dugan-Rocha S."/>
            <person name="Fowler G."/>
            <person name="Garner T.T."/>
            <person name="Garnes J."/>
            <person name="Gnirke A."/>
            <person name="Hawes A."/>
            <person name="Hernandez J."/>
            <person name="Hines S."/>
            <person name="Holder M."/>
            <person name="Hume J."/>
            <person name="Jhangiani S.N."/>
            <person name="Joshi V."/>
            <person name="Khan Z.M."/>
            <person name="Jackson L."/>
            <person name="Kovar C."/>
            <person name="Kowis A."/>
            <person name="Lee S."/>
            <person name="Lewis L.R."/>
            <person name="Margolis J."/>
            <person name="Morgan M."/>
            <person name="Nazareth L.V."/>
            <person name="Nguyen N."/>
            <person name="Okwuonu G."/>
            <person name="Parker D."/>
            <person name="Richards S."/>
            <person name="Ruiz S.J."/>
            <person name="Santibanez J."/>
            <person name="Savard J."/>
            <person name="Scherer S.E."/>
            <person name="Schneider B."/>
            <person name="Sodergren E."/>
            <person name="Tautz D."/>
            <person name="Vattahil S."/>
            <person name="Villasana D."/>
            <person name="White C.S."/>
            <person name="Wright R."/>
            <person name="Park Y."/>
            <person name="Beeman R.W."/>
            <person name="Lord J."/>
            <person name="Oppert B."/>
            <person name="Lorenzen M."/>
            <person name="Brown S."/>
            <person name="Wang L."/>
            <person name="Savard J."/>
            <person name="Tautz D."/>
            <person name="Richards S."/>
            <person name="Weinstock G."/>
            <person name="Gibbs R.A."/>
            <person name="Liu Y."/>
            <person name="Worley K."/>
            <person name="Weinstock G."/>
            <person name="Elsik C.G."/>
            <person name="Reese J.T."/>
            <person name="Elhaik E."/>
            <person name="Landan G."/>
            <person name="Graur D."/>
            <person name="Arensburger P."/>
            <person name="Atkinson P."/>
            <person name="Beeman R.W."/>
            <person name="Beidler J."/>
            <person name="Brown S.J."/>
            <person name="Demuth J.P."/>
            <person name="Drury D.W."/>
            <person name="Du Y.Z."/>
            <person name="Fujiwara H."/>
            <person name="Lorenzen M."/>
            <person name="Maselli V."/>
            <person name="Osanai M."/>
            <person name="Park Y."/>
            <person name="Robertson H.M."/>
            <person name="Tu Z."/>
            <person name="Wang J.J."/>
            <person name="Wang S."/>
            <person name="Richards S."/>
            <person name="Song H."/>
            <person name="Zhang L."/>
            <person name="Sodergren E."/>
            <person name="Werner D."/>
            <person name="Stanke M."/>
            <person name="Morgenstern B."/>
            <person name="Solovyev V."/>
            <person name="Kosarev P."/>
            <person name="Brown G."/>
            <person name="Chen H.C."/>
            <person name="Ermolaeva O."/>
            <person name="Hlavina W."/>
            <person name="Kapustin Y."/>
            <person name="Kiryutin B."/>
            <person name="Kitts P."/>
            <person name="Maglott D."/>
            <person name="Pruitt K."/>
            <person name="Sapojnikov V."/>
            <person name="Souvorov A."/>
            <person name="Mackey A.J."/>
            <person name="Waterhouse R.M."/>
            <person name="Wyder S."/>
            <person name="Zdobnov E.M."/>
            <person name="Zdobnov E.M."/>
            <person name="Wyder S."/>
            <person name="Kriventseva E.V."/>
            <person name="Kadowaki T."/>
            <person name="Bork P."/>
            <person name="Aranda M."/>
            <person name="Bao R."/>
            <person name="Beermann A."/>
            <person name="Berns N."/>
            <person name="Bolognesi R."/>
            <person name="Bonneton F."/>
            <person name="Bopp D."/>
            <person name="Brown S.J."/>
            <person name="Bucher G."/>
            <person name="Butts T."/>
            <person name="Chaumot A."/>
            <person name="Denell R.E."/>
            <person name="Ferrier D.E."/>
            <person name="Friedrich M."/>
            <person name="Gordon C.M."/>
            <person name="Jindra M."/>
            <person name="Klingler M."/>
            <person name="Lan Q."/>
            <person name="Lattorff H.M."/>
            <person name="Laudet V."/>
            <person name="von Levetsow C."/>
            <person name="Liu Z."/>
            <person name="Lutz R."/>
            <person name="Lynch J.A."/>
            <person name="da Fonseca R.N."/>
            <person name="Posnien N."/>
            <person name="Reuter R."/>
            <person name="Roth S."/>
            <person name="Savard J."/>
            <person name="Schinko J.B."/>
            <person name="Schmitt C."/>
            <person name="Schoppmeier M."/>
            <person name="Schroder R."/>
            <person name="Shippy T.D."/>
            <person name="Simonnet F."/>
            <person name="Marques-Souza H."/>
            <person name="Tautz D."/>
            <person name="Tomoyasu Y."/>
            <person name="Trauner J."/>
            <person name="Van der Zee M."/>
            <person name="Vervoort M."/>
            <person name="Wittkopp N."/>
            <person name="Wimmer E.A."/>
            <person name="Yang X."/>
            <person name="Jones A.K."/>
            <person name="Sattelle D.B."/>
            <person name="Ebert P.R."/>
            <person name="Nelson D."/>
            <person name="Scott J.G."/>
            <person name="Beeman R.W."/>
            <person name="Muthukrishnan S."/>
            <person name="Kramer K.J."/>
            <person name="Arakane Y."/>
            <person name="Beeman R.W."/>
            <person name="Zhu Q."/>
            <person name="Hogenkamp D."/>
            <person name="Dixit R."/>
            <person name="Oppert B."/>
            <person name="Jiang H."/>
            <person name="Zou Z."/>
            <person name="Marshall J."/>
            <person name="Elpidina E."/>
            <person name="Vinokurov K."/>
            <person name="Oppert C."/>
            <person name="Zou Z."/>
            <person name="Evans J."/>
            <person name="Lu Z."/>
            <person name="Zhao P."/>
            <person name="Sumathipala N."/>
            <person name="Altincicek B."/>
            <person name="Vilcinskas A."/>
            <person name="Williams M."/>
            <person name="Hultmark D."/>
            <person name="Hetru C."/>
            <person name="Jiang H."/>
            <person name="Grimmelikhuijzen C.J."/>
            <person name="Hauser F."/>
            <person name="Cazzamali G."/>
            <person name="Williamson M."/>
            <person name="Park Y."/>
            <person name="Li B."/>
            <person name="Tanaka Y."/>
            <person name="Predel R."/>
            <person name="Neupert S."/>
            <person name="Schachtner J."/>
            <person name="Verleyen P."/>
            <person name="Raible F."/>
            <person name="Bork P."/>
            <person name="Friedrich M."/>
            <person name="Walden K.K."/>
            <person name="Robertson H.M."/>
            <person name="Angeli S."/>
            <person name="Foret S."/>
            <person name="Bucher G."/>
            <person name="Schuetz S."/>
            <person name="Maleszka R."/>
            <person name="Wimmer E.A."/>
            <person name="Beeman R.W."/>
            <person name="Lorenzen M."/>
            <person name="Tomoyasu Y."/>
            <person name="Miller S.C."/>
            <person name="Grossmann D."/>
            <person name="Bucher G."/>
        </authorList>
    </citation>
    <scope>NUCLEOTIDE SEQUENCE [LARGE SCALE GENOMIC DNA]</scope>
    <source>
        <strain evidence="11 12">Georgia GA2</strain>
    </source>
</reference>
<protein>
    <recommendedName>
        <fullName evidence="10">Major facilitator superfamily (MFS) profile domain-containing protein</fullName>
    </recommendedName>
</protein>
<evidence type="ECO:0000313" key="12">
    <source>
        <dbReference type="Proteomes" id="UP000007266"/>
    </source>
</evidence>
<proteinExistence type="predicted"/>
<dbReference type="InterPro" id="IPR050549">
    <property type="entry name" value="MFS_Trehalose_Transporter"/>
</dbReference>
<feature type="domain" description="Major facilitator superfamily (MFS) profile" evidence="10">
    <location>
        <begin position="376"/>
        <end position="802"/>
    </location>
</feature>
<dbReference type="InterPro" id="IPR005828">
    <property type="entry name" value="MFS_sugar_transport-like"/>
</dbReference>
<dbReference type="Pfam" id="PF00083">
    <property type="entry name" value="Sugar_tr"/>
    <property type="match status" value="2"/>
</dbReference>
<evidence type="ECO:0000256" key="5">
    <source>
        <dbReference type="ARBA" id="ARBA00022614"/>
    </source>
</evidence>
<keyword evidence="3" id="KW-1003">Cell membrane</keyword>
<comment type="subcellular location">
    <subcellularLocation>
        <location evidence="1">Cell membrane</location>
        <topology evidence="1">Multi-pass membrane protein</topology>
    </subcellularLocation>
</comment>
<evidence type="ECO:0000256" key="8">
    <source>
        <dbReference type="ARBA" id="ARBA00022989"/>
    </source>
</evidence>
<dbReference type="Pfam" id="PF13855">
    <property type="entry name" value="LRR_8"/>
    <property type="match status" value="1"/>
</dbReference>
<dbReference type="OMA" id="WIFIYCA"/>
<dbReference type="PROSITE" id="PS51450">
    <property type="entry name" value="LRR"/>
    <property type="match status" value="2"/>
</dbReference>
<dbReference type="GO" id="GO:0005886">
    <property type="term" value="C:plasma membrane"/>
    <property type="evidence" value="ECO:0007669"/>
    <property type="project" value="UniProtKB-SubCell"/>
</dbReference>
<reference evidence="11 12" key="2">
    <citation type="journal article" date="2010" name="Nucleic Acids Res.">
        <title>BeetleBase in 2010: revisions to provide comprehensive genomic information for Tribolium castaneum.</title>
        <authorList>
            <person name="Kim H.S."/>
            <person name="Murphy T."/>
            <person name="Xia J."/>
            <person name="Caragea D."/>
            <person name="Park Y."/>
            <person name="Beeman R.W."/>
            <person name="Lorenzen M.D."/>
            <person name="Butcher S."/>
            <person name="Manak J.R."/>
            <person name="Brown S.J."/>
        </authorList>
    </citation>
    <scope>GENOME REANNOTATION</scope>
    <source>
        <strain evidence="11 12">Georgia GA2</strain>
    </source>
</reference>
<gene>
    <name evidence="11" type="primary">AUGUSTUS-3.0.2_33441</name>
    <name evidence="11" type="ORF">TcasGA2_TC033441</name>
</gene>
<evidence type="ECO:0000256" key="1">
    <source>
        <dbReference type="ARBA" id="ARBA00004651"/>
    </source>
</evidence>
<dbReference type="GO" id="GO:0022857">
    <property type="term" value="F:transmembrane transporter activity"/>
    <property type="evidence" value="ECO:0000318"/>
    <property type="project" value="GO_Central"/>
</dbReference>
<evidence type="ECO:0000259" key="10">
    <source>
        <dbReference type="PROSITE" id="PS50850"/>
    </source>
</evidence>
<dbReference type="Gene3D" id="1.20.1250.20">
    <property type="entry name" value="MFS general substrate transporter like domains"/>
    <property type="match status" value="2"/>
</dbReference>
<keyword evidence="5" id="KW-0433">Leucine-rich repeat</keyword>
<evidence type="ECO:0000256" key="3">
    <source>
        <dbReference type="ARBA" id="ARBA00022475"/>
    </source>
</evidence>
<dbReference type="PROSITE" id="PS00217">
    <property type="entry name" value="SUGAR_TRANSPORT_2"/>
    <property type="match status" value="2"/>
</dbReference>
<name>A0A139WG69_TRICA</name>
<dbReference type="InterPro" id="IPR005829">
    <property type="entry name" value="Sugar_transporter_CS"/>
</dbReference>
<dbReference type="GO" id="GO:0055085">
    <property type="term" value="P:transmembrane transport"/>
    <property type="evidence" value="ECO:0000318"/>
    <property type="project" value="GO_Central"/>
</dbReference>
<evidence type="ECO:0000256" key="2">
    <source>
        <dbReference type="ARBA" id="ARBA00022448"/>
    </source>
</evidence>
<dbReference type="FunFam" id="1.20.1250.20:FF:000218">
    <property type="entry name" value="facilitated trehalose transporter Tret1"/>
    <property type="match status" value="1"/>
</dbReference>
<dbReference type="PANTHER" id="PTHR48021">
    <property type="match status" value="1"/>
</dbReference>
<accession>A0A139WG69</accession>
<dbReference type="InterPro" id="IPR003591">
    <property type="entry name" value="Leu-rich_rpt_typical-subtyp"/>
</dbReference>
<evidence type="ECO:0000313" key="11">
    <source>
        <dbReference type="EMBL" id="KYB26896.1"/>
    </source>
</evidence>
<dbReference type="InterPro" id="IPR036259">
    <property type="entry name" value="MFS_trans_sf"/>
</dbReference>
<dbReference type="EMBL" id="KQ971348">
    <property type="protein sequence ID" value="KYB26896.1"/>
    <property type="molecule type" value="Genomic_DNA"/>
</dbReference>
<keyword evidence="2" id="KW-0813">Transport</keyword>
<evidence type="ECO:0000256" key="7">
    <source>
        <dbReference type="ARBA" id="ARBA00022737"/>
    </source>
</evidence>
<dbReference type="SMART" id="SM00369">
    <property type="entry name" value="LRR_TYP"/>
    <property type="match status" value="5"/>
</dbReference>